<evidence type="ECO:0000313" key="3">
    <source>
        <dbReference type="Proteomes" id="UP000282597"/>
    </source>
</evidence>
<proteinExistence type="predicted"/>
<dbReference type="AlphaFoldDB" id="A0A2Z6EWL0"/>
<dbReference type="Pfam" id="PF17289">
    <property type="entry name" value="Terminase_6C"/>
    <property type="match status" value="1"/>
</dbReference>
<evidence type="ECO:0000313" key="2">
    <source>
        <dbReference type="EMBL" id="BBE09768.1"/>
    </source>
</evidence>
<keyword evidence="1" id="KW-1188">Viral release from host cell</keyword>
<keyword evidence="3" id="KW-1185">Reference proteome</keyword>
<evidence type="ECO:0000256" key="1">
    <source>
        <dbReference type="ARBA" id="ARBA00022612"/>
    </source>
</evidence>
<dbReference type="EMBL" id="AP018150">
    <property type="protein sequence ID" value="BBE09768.1"/>
    <property type="molecule type" value="Genomic_DNA"/>
</dbReference>
<dbReference type="NCBIfam" id="TIGR01630">
    <property type="entry name" value="psiM2_ORF9"/>
    <property type="match status" value="1"/>
</dbReference>
<dbReference type="Proteomes" id="UP000282597">
    <property type="component" value="Chromosome"/>
</dbReference>
<dbReference type="InterPro" id="IPR006517">
    <property type="entry name" value="Phage_terminase_lsu-like_C"/>
</dbReference>
<dbReference type="InterPro" id="IPR035421">
    <property type="entry name" value="Terminase_6C"/>
</dbReference>
<gene>
    <name evidence="2" type="ORF">MCB1EB_1607</name>
</gene>
<reference evidence="2 3" key="1">
    <citation type="journal article" date="2018" name="Microbes Environ.">
        <title>Comparative Genomic Insights into Endofungal Lifestyles of Two Bacterial Endosymbionts, Mycoavidus cysteinexigens and Burkholderia rhizoxinica.</title>
        <authorList>
            <person name="Sharmin D."/>
            <person name="Guo Y."/>
            <person name="Nishizawa T."/>
            <person name="Ohshima S."/>
            <person name="Sato Y."/>
            <person name="Takashima Y."/>
            <person name="Narisawa K."/>
            <person name="Ohta H."/>
        </authorList>
    </citation>
    <scope>NUCLEOTIDE SEQUENCE [LARGE SCALE GENOMIC DNA]</scope>
    <source>
        <strain evidence="2 3">B1-EB</strain>
    </source>
</reference>
<protein>
    <submittedName>
        <fullName evidence="2">Phage protein</fullName>
    </submittedName>
</protein>
<accession>A0A2Z6EWL0</accession>
<name>A0A2Z6EWL0_9BURK</name>
<dbReference type="KEGG" id="mcys:MCB1EB_1607"/>
<organism evidence="2 3">
    <name type="scientific">Mycoavidus cysteinexigens</name>
    <dbReference type="NCBI Taxonomy" id="1553431"/>
    <lineage>
        <taxon>Bacteria</taxon>
        <taxon>Pseudomonadati</taxon>
        <taxon>Pseudomonadota</taxon>
        <taxon>Betaproteobacteria</taxon>
        <taxon>Burkholderiales</taxon>
        <taxon>Burkholderiaceae</taxon>
        <taxon>Mycoavidus</taxon>
    </lineage>
</organism>
<sequence>MGVLAYIESGRIVLPQTAPWVEDFIAECEAFTANNTHAHDDRIDPMIDAITDCLAKSSDWSGWT</sequence>